<accession>A0A9D2EDM7</accession>
<dbReference type="EMBL" id="DXBY01000135">
    <property type="protein sequence ID" value="HIZ35674.1"/>
    <property type="molecule type" value="Genomic_DNA"/>
</dbReference>
<dbReference type="Gene3D" id="3.30.300.30">
    <property type="match status" value="1"/>
</dbReference>
<dbReference type="InterPro" id="IPR042099">
    <property type="entry name" value="ANL_N_sf"/>
</dbReference>
<evidence type="ECO:0000313" key="3">
    <source>
        <dbReference type="Proteomes" id="UP000824037"/>
    </source>
</evidence>
<organism evidence="2 3">
    <name type="scientific">Candidatus Ruania gallistercoris</name>
    <dbReference type="NCBI Taxonomy" id="2838746"/>
    <lineage>
        <taxon>Bacteria</taxon>
        <taxon>Bacillati</taxon>
        <taxon>Actinomycetota</taxon>
        <taxon>Actinomycetes</taxon>
        <taxon>Micrococcales</taxon>
        <taxon>Ruaniaceae</taxon>
        <taxon>Ruania</taxon>
    </lineage>
</organism>
<dbReference type="Gene3D" id="3.40.50.12780">
    <property type="entry name" value="N-terminal domain of ligase-like"/>
    <property type="match status" value="1"/>
</dbReference>
<protein>
    <submittedName>
        <fullName evidence="2">AMP-binding protein</fullName>
    </submittedName>
</protein>
<name>A0A9D2EDM7_9MICO</name>
<dbReference type="GO" id="GO:0006631">
    <property type="term" value="P:fatty acid metabolic process"/>
    <property type="evidence" value="ECO:0007669"/>
    <property type="project" value="TreeGrafter"/>
</dbReference>
<dbReference type="AlphaFoldDB" id="A0A9D2EDM7"/>
<dbReference type="InterPro" id="IPR000873">
    <property type="entry name" value="AMP-dep_synth/lig_dom"/>
</dbReference>
<evidence type="ECO:0000259" key="1">
    <source>
        <dbReference type="Pfam" id="PF00501"/>
    </source>
</evidence>
<dbReference type="Pfam" id="PF00501">
    <property type="entry name" value="AMP-binding"/>
    <property type="match status" value="1"/>
</dbReference>
<evidence type="ECO:0000313" key="2">
    <source>
        <dbReference type="EMBL" id="HIZ35674.1"/>
    </source>
</evidence>
<dbReference type="PANTHER" id="PTHR43201">
    <property type="entry name" value="ACYL-COA SYNTHETASE"/>
    <property type="match status" value="1"/>
</dbReference>
<dbReference type="PANTHER" id="PTHR43201:SF32">
    <property type="entry name" value="2-SUCCINYLBENZOATE--COA LIGASE, CHLOROPLASTIC_PEROXISOMAL"/>
    <property type="match status" value="1"/>
</dbReference>
<dbReference type="SUPFAM" id="SSF56801">
    <property type="entry name" value="Acetyl-CoA synthetase-like"/>
    <property type="match status" value="1"/>
</dbReference>
<gene>
    <name evidence="2" type="ORF">H9815_07835</name>
</gene>
<reference evidence="2" key="2">
    <citation type="submission" date="2021-04" db="EMBL/GenBank/DDBJ databases">
        <authorList>
            <person name="Gilroy R."/>
        </authorList>
    </citation>
    <scope>NUCLEOTIDE SEQUENCE</scope>
    <source>
        <strain evidence="2">ChiGjej4B4-7305</strain>
    </source>
</reference>
<reference evidence="2" key="1">
    <citation type="journal article" date="2021" name="PeerJ">
        <title>Extensive microbial diversity within the chicken gut microbiome revealed by metagenomics and culture.</title>
        <authorList>
            <person name="Gilroy R."/>
            <person name="Ravi A."/>
            <person name="Getino M."/>
            <person name="Pursley I."/>
            <person name="Horton D.L."/>
            <person name="Alikhan N.F."/>
            <person name="Baker D."/>
            <person name="Gharbi K."/>
            <person name="Hall N."/>
            <person name="Watson M."/>
            <person name="Adriaenssens E.M."/>
            <person name="Foster-Nyarko E."/>
            <person name="Jarju S."/>
            <person name="Secka A."/>
            <person name="Antonio M."/>
            <person name="Oren A."/>
            <person name="Chaudhuri R.R."/>
            <person name="La Ragione R."/>
            <person name="Hildebrand F."/>
            <person name="Pallen M.J."/>
        </authorList>
    </citation>
    <scope>NUCLEOTIDE SEQUENCE</scope>
    <source>
        <strain evidence="2">ChiGjej4B4-7305</strain>
    </source>
</reference>
<dbReference type="Proteomes" id="UP000824037">
    <property type="component" value="Unassembled WGS sequence"/>
</dbReference>
<proteinExistence type="predicted"/>
<feature type="domain" description="AMP-dependent synthetase/ligase" evidence="1">
    <location>
        <begin position="118"/>
        <end position="362"/>
    </location>
</feature>
<comment type="caution">
    <text evidence="2">The sequence shown here is derived from an EMBL/GenBank/DDBJ whole genome shotgun (WGS) entry which is preliminary data.</text>
</comment>
<dbReference type="InterPro" id="IPR045851">
    <property type="entry name" value="AMP-bd_C_sf"/>
</dbReference>
<dbReference type="GO" id="GO:0031956">
    <property type="term" value="F:medium-chain fatty acid-CoA ligase activity"/>
    <property type="evidence" value="ECO:0007669"/>
    <property type="project" value="TreeGrafter"/>
</dbReference>
<sequence length="464" mass="48171">MTRVLRAARLRPADLPALTALGSGAGQAAAEDDGRLRGHGLTLAGVGLWAARRAGDRPVLIDDGGPVSGTALLHLVAGIADELRGEKAVVVSRADDRRLVATLIAAGTVGVDVVLLGPRTGADERVAAHRRAEDLAGAAHPQQRRGRVPAVVLHSSGTTGKPHPRTQRDVNLAQLPTLVSLIAALGLRRGDPMLLAAPVSHGHGLSALAAGLLLGAPVLLGAARHSDRGLAQLAEYRVRTWVGLPTQLADLLAADAAVGASTGSPGRSALRGLRRIVTGSAPLPEELVTDVRRRVGEVLVNYYGSTEAGTVTIARPADLAAVPATVGRPATGVTIEVRDHAGRVAPVGQVGEVVLRSQWRAPGEPMWIHSKDRGRLDETGRLVLAGRSDDAVLVGGHVVSLAAVTTWLCSRPGVQEVTVWAQPHERLGSVLAARVRGRADLSELHAEARAALGDAAAPRQLLPW</sequence>